<dbReference type="AlphaFoldDB" id="A0A8K0HD22"/>
<dbReference type="Proteomes" id="UP000796880">
    <property type="component" value="Unassembled WGS sequence"/>
</dbReference>
<name>A0A8K0HD22_9ROSA</name>
<reference evidence="2" key="1">
    <citation type="submission" date="2020-03" db="EMBL/GenBank/DDBJ databases">
        <title>A high-quality chromosome-level genome assembly of a woody plant with both climbing and erect habits, Rhamnella rubrinervis.</title>
        <authorList>
            <person name="Lu Z."/>
            <person name="Yang Y."/>
            <person name="Zhu X."/>
            <person name="Sun Y."/>
        </authorList>
    </citation>
    <scope>NUCLEOTIDE SEQUENCE</scope>
    <source>
        <strain evidence="2">BYM</strain>
        <tissue evidence="2">Leaf</tissue>
    </source>
</reference>
<evidence type="ECO:0000313" key="2">
    <source>
        <dbReference type="EMBL" id="KAF3449608.1"/>
    </source>
</evidence>
<dbReference type="InterPro" id="IPR023213">
    <property type="entry name" value="CAT-like_dom_sf"/>
</dbReference>
<keyword evidence="1" id="KW-0732">Signal</keyword>
<dbReference type="EMBL" id="VOIH02000004">
    <property type="protein sequence ID" value="KAF3449608.1"/>
    <property type="molecule type" value="Genomic_DNA"/>
</dbReference>
<comment type="caution">
    <text evidence="2">The sequence shown here is derived from an EMBL/GenBank/DDBJ whole genome shotgun (WGS) entry which is preliminary data.</text>
</comment>
<dbReference type="Gene3D" id="3.30.559.10">
    <property type="entry name" value="Chloramphenicol acetyltransferase-like domain"/>
    <property type="match status" value="1"/>
</dbReference>
<gene>
    <name evidence="2" type="ORF">FNV43_RR10339</name>
</gene>
<organism evidence="2 3">
    <name type="scientific">Rhamnella rubrinervis</name>
    <dbReference type="NCBI Taxonomy" id="2594499"/>
    <lineage>
        <taxon>Eukaryota</taxon>
        <taxon>Viridiplantae</taxon>
        <taxon>Streptophyta</taxon>
        <taxon>Embryophyta</taxon>
        <taxon>Tracheophyta</taxon>
        <taxon>Spermatophyta</taxon>
        <taxon>Magnoliopsida</taxon>
        <taxon>eudicotyledons</taxon>
        <taxon>Gunneridae</taxon>
        <taxon>Pentapetalae</taxon>
        <taxon>rosids</taxon>
        <taxon>fabids</taxon>
        <taxon>Rosales</taxon>
        <taxon>Rhamnaceae</taxon>
        <taxon>rhamnoid group</taxon>
        <taxon>Rhamneae</taxon>
        <taxon>Rhamnella</taxon>
    </lineage>
</organism>
<evidence type="ECO:0000313" key="3">
    <source>
        <dbReference type="Proteomes" id="UP000796880"/>
    </source>
</evidence>
<keyword evidence="3" id="KW-1185">Reference proteome</keyword>
<feature type="chain" id="PRO_5035471754" evidence="1">
    <location>
        <begin position="20"/>
        <end position="146"/>
    </location>
</feature>
<proteinExistence type="predicted"/>
<protein>
    <submittedName>
        <fullName evidence="2">Uncharacterized protein</fullName>
    </submittedName>
</protein>
<feature type="signal peptide" evidence="1">
    <location>
        <begin position="1"/>
        <end position="19"/>
    </location>
</feature>
<dbReference type="OrthoDB" id="1483986at2759"/>
<accession>A0A8K0HD22</accession>
<evidence type="ECO:0000256" key="1">
    <source>
        <dbReference type="SAM" id="SignalP"/>
    </source>
</evidence>
<sequence>MPTVILGCPLLLIVTRLRCGGFILALRLNHAMCDDSAMPIHEYIGEMAQEAWSQNDRNIFVSDVTSSEFGEIDLGCGWPEYGGPAMAVPLISFYVKYNNRGEDGVVVPILLPLQAMKRFQQELKKLIERTNNKHETMERVKITSML</sequence>